<organism evidence="1 2">
    <name type="scientific">Cesiribacter andamanensis AMV16</name>
    <dbReference type="NCBI Taxonomy" id="1279009"/>
    <lineage>
        <taxon>Bacteria</taxon>
        <taxon>Pseudomonadati</taxon>
        <taxon>Bacteroidota</taxon>
        <taxon>Cytophagia</taxon>
        <taxon>Cytophagales</taxon>
        <taxon>Cesiribacteraceae</taxon>
        <taxon>Cesiribacter</taxon>
    </lineage>
</organism>
<dbReference type="AlphaFoldDB" id="M7NLF0"/>
<gene>
    <name evidence="1" type="ORF">ADICEAN_02271</name>
</gene>
<dbReference type="STRING" id="1279009.ADICEAN_02271"/>
<comment type="caution">
    <text evidence="1">The sequence shown here is derived from an EMBL/GenBank/DDBJ whole genome shotgun (WGS) entry which is preliminary data.</text>
</comment>
<dbReference type="Pfam" id="PF09844">
    <property type="entry name" value="DUF2071"/>
    <property type="match status" value="1"/>
</dbReference>
<dbReference type="EMBL" id="AODQ01000052">
    <property type="protein sequence ID" value="EMR02615.1"/>
    <property type="molecule type" value="Genomic_DNA"/>
</dbReference>
<dbReference type="PANTHER" id="PTHR39186:SF1">
    <property type="entry name" value="DUF2071 DOMAIN-CONTAINING PROTEIN"/>
    <property type="match status" value="1"/>
</dbReference>
<dbReference type="eggNOG" id="COG3361">
    <property type="taxonomic scope" value="Bacteria"/>
</dbReference>
<dbReference type="PANTHER" id="PTHR39186">
    <property type="entry name" value="DUF2071 FAMILY PROTEIN"/>
    <property type="match status" value="1"/>
</dbReference>
<dbReference type="Proteomes" id="UP000011910">
    <property type="component" value="Unassembled WGS sequence"/>
</dbReference>
<evidence type="ECO:0000313" key="2">
    <source>
        <dbReference type="Proteomes" id="UP000011910"/>
    </source>
</evidence>
<sequence length="241" mass="27750">MPTPFLTAEWRKLIMANYAVAPELLHPYLPAGTELDLWEDRCYVSLVGFLFRRVRLRGLPIPFHTTFPEANLRFYVRQKTAEGWRRGVVFIKEIVPRPAITLVARTVYGEPYQTLPMQYQFRETDQQLEVSYSWRLQRWHSLSVVADPRPTPITEGSEAEFITEHYWGYTRRSPRRTDAYEVVHPRWEQYAVQAVAVEADFGLLYGPSFGFLSEAAPQSVLLAEGSPIAVLGGSRLTADRL</sequence>
<protein>
    <recommendedName>
        <fullName evidence="3">DUF2071 domain-containing protein</fullName>
    </recommendedName>
</protein>
<dbReference type="RefSeq" id="WP_009195664.1">
    <property type="nucleotide sequence ID" value="NZ_AODQ01000052.1"/>
</dbReference>
<dbReference type="PATRIC" id="fig|1279009.4.peg.2305"/>
<dbReference type="OrthoDB" id="1421826at2"/>
<dbReference type="InterPro" id="IPR018644">
    <property type="entry name" value="DUF2071"/>
</dbReference>
<name>M7NLF0_9BACT</name>
<dbReference type="InterPro" id="IPR023375">
    <property type="entry name" value="ADC_dom_sf"/>
</dbReference>
<dbReference type="SUPFAM" id="SSF160104">
    <property type="entry name" value="Acetoacetate decarboxylase-like"/>
    <property type="match status" value="1"/>
</dbReference>
<accession>M7NLF0</accession>
<evidence type="ECO:0000313" key="1">
    <source>
        <dbReference type="EMBL" id="EMR02615.1"/>
    </source>
</evidence>
<reference evidence="1 2" key="1">
    <citation type="journal article" date="2013" name="Genome Announc.">
        <title>Draft Genome Sequence of Cesiribacter andamanensis Strain AMV16T, Isolated from a Soil Sample from a Mud Volcano in the Andaman Islands, India.</title>
        <authorList>
            <person name="Shivaji S."/>
            <person name="Ara S."/>
            <person name="Begum Z."/>
            <person name="Srinivas T.N."/>
            <person name="Singh A."/>
            <person name="Kumar Pinnaka A."/>
        </authorList>
    </citation>
    <scope>NUCLEOTIDE SEQUENCE [LARGE SCALE GENOMIC DNA]</scope>
    <source>
        <strain evidence="1 2">AMV16</strain>
    </source>
</reference>
<proteinExistence type="predicted"/>
<keyword evidence="2" id="KW-1185">Reference proteome</keyword>
<evidence type="ECO:0008006" key="3">
    <source>
        <dbReference type="Google" id="ProtNLM"/>
    </source>
</evidence>